<accession>A0AAV4FYP3</accession>
<evidence type="ECO:0000256" key="1">
    <source>
        <dbReference type="SAM" id="Phobius"/>
    </source>
</evidence>
<evidence type="ECO:0000256" key="2">
    <source>
        <dbReference type="SAM" id="SignalP"/>
    </source>
</evidence>
<keyword evidence="1" id="KW-1133">Transmembrane helix</keyword>
<feature type="signal peptide" evidence="2">
    <location>
        <begin position="1"/>
        <end position="25"/>
    </location>
</feature>
<comment type="caution">
    <text evidence="3">The sequence shown here is derived from an EMBL/GenBank/DDBJ whole genome shotgun (WGS) entry which is preliminary data.</text>
</comment>
<gene>
    <name evidence="3" type="ORF">ElyMa_002256400</name>
</gene>
<dbReference type="AlphaFoldDB" id="A0AAV4FYP3"/>
<reference evidence="3 4" key="1">
    <citation type="journal article" date="2021" name="Elife">
        <title>Chloroplast acquisition without the gene transfer in kleptoplastic sea slugs, Plakobranchus ocellatus.</title>
        <authorList>
            <person name="Maeda T."/>
            <person name="Takahashi S."/>
            <person name="Yoshida T."/>
            <person name="Shimamura S."/>
            <person name="Takaki Y."/>
            <person name="Nagai Y."/>
            <person name="Toyoda A."/>
            <person name="Suzuki Y."/>
            <person name="Arimoto A."/>
            <person name="Ishii H."/>
            <person name="Satoh N."/>
            <person name="Nishiyama T."/>
            <person name="Hasebe M."/>
            <person name="Maruyama T."/>
            <person name="Minagawa J."/>
            <person name="Obokata J."/>
            <person name="Shigenobu S."/>
        </authorList>
    </citation>
    <scope>NUCLEOTIDE SEQUENCE [LARGE SCALE GENOMIC DNA]</scope>
</reference>
<keyword evidence="2" id="KW-0732">Signal</keyword>
<evidence type="ECO:0000313" key="4">
    <source>
        <dbReference type="Proteomes" id="UP000762676"/>
    </source>
</evidence>
<keyword evidence="1" id="KW-0812">Transmembrane</keyword>
<sequence length="109" mass="11780">MVSLSSEVFQVLSVLMSVFLSRVHGTSMFPHDRCLLQSTSVPITRSAVVEWDGQTVNAVCTGVVVLKKCEGSSSSSSSIIVIIIIISSSIIIIVIIIIIIITRHKIALR</sequence>
<feature type="chain" id="PRO_5043472706" evidence="2">
    <location>
        <begin position="26"/>
        <end position="109"/>
    </location>
</feature>
<feature type="transmembrane region" description="Helical" evidence="1">
    <location>
        <begin position="79"/>
        <end position="101"/>
    </location>
</feature>
<name>A0AAV4FYP3_9GAST</name>
<keyword evidence="1" id="KW-0472">Membrane</keyword>
<keyword evidence="4" id="KW-1185">Reference proteome</keyword>
<protein>
    <submittedName>
        <fullName evidence="3">Uncharacterized protein</fullName>
    </submittedName>
</protein>
<organism evidence="3 4">
    <name type="scientific">Elysia marginata</name>
    <dbReference type="NCBI Taxonomy" id="1093978"/>
    <lineage>
        <taxon>Eukaryota</taxon>
        <taxon>Metazoa</taxon>
        <taxon>Spiralia</taxon>
        <taxon>Lophotrochozoa</taxon>
        <taxon>Mollusca</taxon>
        <taxon>Gastropoda</taxon>
        <taxon>Heterobranchia</taxon>
        <taxon>Euthyneura</taxon>
        <taxon>Panpulmonata</taxon>
        <taxon>Sacoglossa</taxon>
        <taxon>Placobranchoidea</taxon>
        <taxon>Plakobranchidae</taxon>
        <taxon>Elysia</taxon>
    </lineage>
</organism>
<proteinExistence type="predicted"/>
<evidence type="ECO:0000313" key="3">
    <source>
        <dbReference type="EMBL" id="GFR78259.1"/>
    </source>
</evidence>
<dbReference type="EMBL" id="BMAT01004693">
    <property type="protein sequence ID" value="GFR78259.1"/>
    <property type="molecule type" value="Genomic_DNA"/>
</dbReference>
<dbReference type="Proteomes" id="UP000762676">
    <property type="component" value="Unassembled WGS sequence"/>
</dbReference>